<dbReference type="SUPFAM" id="SSF103473">
    <property type="entry name" value="MFS general substrate transporter"/>
    <property type="match status" value="1"/>
</dbReference>
<proteinExistence type="predicted"/>
<dbReference type="InterPro" id="IPR020846">
    <property type="entry name" value="MFS_dom"/>
</dbReference>
<dbReference type="EMBL" id="BDGU01000206">
    <property type="protein sequence ID" value="GAW04732.1"/>
    <property type="molecule type" value="Genomic_DNA"/>
</dbReference>
<evidence type="ECO:0000256" key="4">
    <source>
        <dbReference type="ARBA" id="ARBA00023136"/>
    </source>
</evidence>
<feature type="transmembrane region" description="Helical" evidence="6">
    <location>
        <begin position="256"/>
        <end position="279"/>
    </location>
</feature>
<dbReference type="AlphaFoldDB" id="A0A1Q3EC16"/>
<evidence type="ECO:0000313" key="8">
    <source>
        <dbReference type="EMBL" id="GAW04732.1"/>
    </source>
</evidence>
<reference evidence="8 9" key="1">
    <citation type="submission" date="2016-08" db="EMBL/GenBank/DDBJ databases">
        <authorList>
            <consortium name="Lentinula edodes genome sequencing consortium"/>
            <person name="Sakamoto Y."/>
            <person name="Nakade K."/>
            <person name="Sato S."/>
            <person name="Yoshida Y."/>
            <person name="Miyazaki K."/>
            <person name="Natsume S."/>
            <person name="Konno N."/>
        </authorList>
    </citation>
    <scope>NUCLEOTIDE SEQUENCE [LARGE SCALE GENOMIC DNA]</scope>
    <source>
        <strain evidence="8 9">NBRC 111202</strain>
    </source>
</reference>
<keyword evidence="3 6" id="KW-1133">Transmembrane helix</keyword>
<dbReference type="PANTHER" id="PTHR23501:SF102">
    <property type="entry name" value="DRUG TRANSPORTER, PUTATIVE (AFU_ORTHOLOGUE AFUA_3G08530)-RELATED"/>
    <property type="match status" value="1"/>
</dbReference>
<feature type="transmembrane region" description="Helical" evidence="6">
    <location>
        <begin position="389"/>
        <end position="408"/>
    </location>
</feature>
<name>A0A1Q3EC16_LENED</name>
<reference evidence="8 9" key="2">
    <citation type="submission" date="2017-02" db="EMBL/GenBank/DDBJ databases">
        <title>A genome survey and senescence transcriptome analysis in Lentinula edodes.</title>
        <authorList>
            <person name="Sakamoto Y."/>
            <person name="Nakade K."/>
            <person name="Sato S."/>
            <person name="Yoshida Y."/>
            <person name="Miyazaki K."/>
            <person name="Natsume S."/>
            <person name="Konno N."/>
        </authorList>
    </citation>
    <scope>NUCLEOTIDE SEQUENCE [LARGE SCALE GENOMIC DNA]</scope>
    <source>
        <strain evidence="8 9">NBRC 111202</strain>
    </source>
</reference>
<comment type="subcellular location">
    <subcellularLocation>
        <location evidence="1">Membrane</location>
        <topology evidence="1">Multi-pass membrane protein</topology>
    </subcellularLocation>
</comment>
<feature type="transmembrane region" description="Helical" evidence="6">
    <location>
        <begin position="529"/>
        <end position="548"/>
    </location>
</feature>
<evidence type="ECO:0000313" key="9">
    <source>
        <dbReference type="Proteomes" id="UP000188533"/>
    </source>
</evidence>
<dbReference type="PROSITE" id="PS50850">
    <property type="entry name" value="MFS"/>
    <property type="match status" value="1"/>
</dbReference>
<organism evidence="8 9">
    <name type="scientific">Lentinula edodes</name>
    <name type="common">Shiitake mushroom</name>
    <name type="synonym">Lentinus edodes</name>
    <dbReference type="NCBI Taxonomy" id="5353"/>
    <lineage>
        <taxon>Eukaryota</taxon>
        <taxon>Fungi</taxon>
        <taxon>Dikarya</taxon>
        <taxon>Basidiomycota</taxon>
        <taxon>Agaricomycotina</taxon>
        <taxon>Agaricomycetes</taxon>
        <taxon>Agaricomycetidae</taxon>
        <taxon>Agaricales</taxon>
        <taxon>Marasmiineae</taxon>
        <taxon>Omphalotaceae</taxon>
        <taxon>Lentinula</taxon>
    </lineage>
</organism>
<dbReference type="GO" id="GO:0005886">
    <property type="term" value="C:plasma membrane"/>
    <property type="evidence" value="ECO:0007669"/>
    <property type="project" value="TreeGrafter"/>
</dbReference>
<dbReference type="Proteomes" id="UP000188533">
    <property type="component" value="Unassembled WGS sequence"/>
</dbReference>
<feature type="transmembrane region" description="Helical" evidence="6">
    <location>
        <begin position="499"/>
        <end position="517"/>
    </location>
</feature>
<dbReference type="InterPro" id="IPR011701">
    <property type="entry name" value="MFS"/>
</dbReference>
<feature type="compositionally biased region" description="Basic and acidic residues" evidence="5">
    <location>
        <begin position="648"/>
        <end position="666"/>
    </location>
</feature>
<evidence type="ECO:0000256" key="5">
    <source>
        <dbReference type="SAM" id="MobiDB-lite"/>
    </source>
</evidence>
<accession>A0A1Q3EC16</accession>
<feature type="domain" description="Major facilitator superfamily (MFS) profile" evidence="7">
    <location>
        <begin position="190"/>
        <end position="666"/>
    </location>
</feature>
<feature type="transmembrane region" description="Helical" evidence="6">
    <location>
        <begin position="457"/>
        <end position="479"/>
    </location>
</feature>
<evidence type="ECO:0000256" key="1">
    <source>
        <dbReference type="ARBA" id="ARBA00004141"/>
    </source>
</evidence>
<dbReference type="PROSITE" id="PS00217">
    <property type="entry name" value="SUGAR_TRANSPORT_2"/>
    <property type="match status" value="1"/>
</dbReference>
<comment type="caution">
    <text evidence="8">The sequence shown here is derived from an EMBL/GenBank/DDBJ whole genome shotgun (WGS) entry which is preliminary data.</text>
</comment>
<dbReference type="Gene3D" id="1.20.1720.10">
    <property type="entry name" value="Multidrug resistance protein D"/>
    <property type="match status" value="1"/>
</dbReference>
<feature type="transmembrane region" description="Helical" evidence="6">
    <location>
        <begin position="350"/>
        <end position="368"/>
    </location>
</feature>
<evidence type="ECO:0000259" key="7">
    <source>
        <dbReference type="PROSITE" id="PS50850"/>
    </source>
</evidence>
<keyword evidence="9" id="KW-1185">Reference proteome</keyword>
<feature type="transmembrane region" description="Helical" evidence="6">
    <location>
        <begin position="617"/>
        <end position="636"/>
    </location>
</feature>
<gene>
    <name evidence="8" type="ORF">LENED_006539</name>
</gene>
<evidence type="ECO:0000256" key="2">
    <source>
        <dbReference type="ARBA" id="ARBA00022692"/>
    </source>
</evidence>
<evidence type="ECO:0000256" key="6">
    <source>
        <dbReference type="SAM" id="Phobius"/>
    </source>
</evidence>
<feature type="region of interest" description="Disordered" evidence="5">
    <location>
        <begin position="647"/>
        <end position="666"/>
    </location>
</feature>
<keyword evidence="2 6" id="KW-0812">Transmembrane</keyword>
<sequence length="666" mass="71769">MFATRLFQQGTYRTVTTLFRSNSSHFIFTQPVLTSGSINATIIGQRTLKAFFAFVENITTYRVYFTHRSNSTPPSLHTAPSNASDHTGIETYIDFGFLDVAQTTPTSHSCSDLCGVDPNSNVIQKTESITSVTGSVTIASASNSLDVAEKSSLAACLESQSSLDLSNSSYVPASGLKKTPELSTLRLLLAHTGAALTLFLATTDATIVSTSLPTIAADLEASESQYTWVGVAYLLTQTAFQPLYGRIADIVGRMILLYSSIAIFALGSLLCAVSQNIVMLIASRALAGIGGGGIVSCVWVITAEIVEMRHRAKWSQALSVTWSCSAVAGPLLGGLFSGSQTNFVNWRWCFYLNLPLCLIGFLILLGALRDVRLDPASDASYSLIRRFDFGGLILFMGGTCCIVVGFSFVTSNGWNSPVTIVLIVLGLLILVCGSIYEANTTRDSLFPPTMFKNITAVTILVIVFLHNFAFNAGTFYLALFYQAADGYSPLEAGVQMLPYSLGASLASMPTAWFISWWQKRRRDTSGQNLVISIGFLISALGFGLLNLLNEDSLRFTGATVGISVAGAVFDARMASRITLNMGIDALSSSIDYSTLKDIQPLSLRAEVLHIVSTSIQAVWIVCTPLLGVAFLMSFLLKKFPIQDEEVPVDDKRTAATDEKPPADVNV</sequence>
<dbReference type="Pfam" id="PF07690">
    <property type="entry name" value="MFS_1"/>
    <property type="match status" value="1"/>
</dbReference>
<dbReference type="InterPro" id="IPR005829">
    <property type="entry name" value="Sugar_transporter_CS"/>
</dbReference>
<evidence type="ECO:0000256" key="3">
    <source>
        <dbReference type="ARBA" id="ARBA00022989"/>
    </source>
</evidence>
<feature type="transmembrane region" description="Helical" evidence="6">
    <location>
        <begin position="285"/>
        <end position="306"/>
    </location>
</feature>
<feature type="transmembrane region" description="Helical" evidence="6">
    <location>
        <begin position="414"/>
        <end position="436"/>
    </location>
</feature>
<protein>
    <submittedName>
        <fullName evidence="8">Amino acid permease-like protein</fullName>
    </submittedName>
</protein>
<dbReference type="InterPro" id="IPR036259">
    <property type="entry name" value="MFS_trans_sf"/>
</dbReference>
<dbReference type="GO" id="GO:0022857">
    <property type="term" value="F:transmembrane transporter activity"/>
    <property type="evidence" value="ECO:0007669"/>
    <property type="project" value="InterPro"/>
</dbReference>
<dbReference type="Gene3D" id="1.20.1250.20">
    <property type="entry name" value="MFS general substrate transporter like domains"/>
    <property type="match status" value="1"/>
</dbReference>
<dbReference type="PANTHER" id="PTHR23501">
    <property type="entry name" value="MAJOR FACILITATOR SUPERFAMILY"/>
    <property type="match status" value="1"/>
</dbReference>
<keyword evidence="4 6" id="KW-0472">Membrane</keyword>
<dbReference type="STRING" id="5353.A0A1Q3EC16"/>